<gene>
    <name evidence="2" type="ORF">THAOC_33637</name>
</gene>
<proteinExistence type="predicted"/>
<name>K0R6S0_THAOC</name>
<evidence type="ECO:0000256" key="1">
    <source>
        <dbReference type="SAM" id="MobiDB-lite"/>
    </source>
</evidence>
<feature type="region of interest" description="Disordered" evidence="1">
    <location>
        <begin position="57"/>
        <end position="76"/>
    </location>
</feature>
<feature type="compositionally biased region" description="Basic residues" evidence="1">
    <location>
        <begin position="153"/>
        <end position="163"/>
    </location>
</feature>
<keyword evidence="3" id="KW-1185">Reference proteome</keyword>
<feature type="compositionally biased region" description="Polar residues" evidence="1">
    <location>
        <begin position="229"/>
        <end position="247"/>
    </location>
</feature>
<feature type="region of interest" description="Disordered" evidence="1">
    <location>
        <begin position="20"/>
        <end position="50"/>
    </location>
</feature>
<feature type="compositionally biased region" description="Low complexity" evidence="1">
    <location>
        <begin position="312"/>
        <end position="331"/>
    </location>
</feature>
<evidence type="ECO:0000313" key="2">
    <source>
        <dbReference type="EMBL" id="EJK47629.1"/>
    </source>
</evidence>
<accession>K0R6S0</accession>
<dbReference type="AlphaFoldDB" id="K0R6S0"/>
<sequence>MLLDFRAFLPSIMYVSRHAPPDQSRLQARPRRGGESSGVEARPRAASRGEELLAGREVRGRGRRGSRTIKGVMDVSPGRLPQTAAAACRRLADCGTVQPSRACRRRARACRRPAERPWRGAAPARARWRQARGPPDPGAVKSPVVVHVQRIRREHGSRSTARRLRVDNSAEDTCETSFDGTATPIQWDAEEDISEEVWHIIDAAVKTGNVRADLLESYTVYACWGQKENPGQQRNLQRPSRTTLTTSERPRPGEGIGYLDTRPPEPGGLSLHPSNTMSNHARHTDHKKPAGTPRRILQTMAASETRDDAAVDGEASAADGAGGRPDAPGSRTEGAEKPRAKINIALSRKKKPKRAVPNASASLAMGGDRSSRFAEEYSTVAEEAEAISRRRREDGDVLVIPCRQGADEEEKRQHPLMAGRLAMLNAGRDNGRPADAAEEDEAMKSLIESAEAEGDADGAGPEKSGGRDGLVIAAPAENKAKSR</sequence>
<feature type="region of interest" description="Disordered" evidence="1">
    <location>
        <begin position="426"/>
        <end position="483"/>
    </location>
</feature>
<dbReference type="eggNOG" id="KOG4315">
    <property type="taxonomic scope" value="Eukaryota"/>
</dbReference>
<evidence type="ECO:0000313" key="3">
    <source>
        <dbReference type="Proteomes" id="UP000266841"/>
    </source>
</evidence>
<dbReference type="Proteomes" id="UP000266841">
    <property type="component" value="Unassembled WGS sequence"/>
</dbReference>
<feature type="region of interest" description="Disordered" evidence="1">
    <location>
        <begin position="229"/>
        <end position="390"/>
    </location>
</feature>
<dbReference type="EMBL" id="AGNL01046777">
    <property type="protein sequence ID" value="EJK47629.1"/>
    <property type="molecule type" value="Genomic_DNA"/>
</dbReference>
<feature type="region of interest" description="Disordered" evidence="1">
    <location>
        <begin position="121"/>
        <end position="141"/>
    </location>
</feature>
<feature type="compositionally biased region" description="Basic and acidic residues" evidence="1">
    <location>
        <begin position="41"/>
        <end position="50"/>
    </location>
</feature>
<feature type="region of interest" description="Disordered" evidence="1">
    <location>
        <begin position="153"/>
        <end position="180"/>
    </location>
</feature>
<feature type="non-terminal residue" evidence="2">
    <location>
        <position position="483"/>
    </location>
</feature>
<organism evidence="2 3">
    <name type="scientific">Thalassiosira oceanica</name>
    <name type="common">Marine diatom</name>
    <dbReference type="NCBI Taxonomy" id="159749"/>
    <lineage>
        <taxon>Eukaryota</taxon>
        <taxon>Sar</taxon>
        <taxon>Stramenopiles</taxon>
        <taxon>Ochrophyta</taxon>
        <taxon>Bacillariophyta</taxon>
        <taxon>Coscinodiscophyceae</taxon>
        <taxon>Thalassiosirophycidae</taxon>
        <taxon>Thalassiosirales</taxon>
        <taxon>Thalassiosiraceae</taxon>
        <taxon>Thalassiosira</taxon>
    </lineage>
</organism>
<comment type="caution">
    <text evidence="2">The sequence shown here is derived from an EMBL/GenBank/DDBJ whole genome shotgun (WGS) entry which is preliminary data.</text>
</comment>
<reference evidence="2 3" key="1">
    <citation type="journal article" date="2012" name="Genome Biol.">
        <title>Genome and low-iron response of an oceanic diatom adapted to chronic iron limitation.</title>
        <authorList>
            <person name="Lommer M."/>
            <person name="Specht M."/>
            <person name="Roy A.S."/>
            <person name="Kraemer L."/>
            <person name="Andreson R."/>
            <person name="Gutowska M.A."/>
            <person name="Wolf J."/>
            <person name="Bergner S.V."/>
            <person name="Schilhabel M.B."/>
            <person name="Klostermeier U.C."/>
            <person name="Beiko R.G."/>
            <person name="Rosenstiel P."/>
            <person name="Hippler M."/>
            <person name="Laroche J."/>
        </authorList>
    </citation>
    <scope>NUCLEOTIDE SEQUENCE [LARGE SCALE GENOMIC DNA]</scope>
    <source>
        <strain evidence="2 3">CCMP1005</strain>
    </source>
</reference>
<protein>
    <submittedName>
        <fullName evidence="2">Uncharacterized protein</fullName>
    </submittedName>
</protein>